<protein>
    <submittedName>
        <fullName evidence="2">Uncharacterized protein</fullName>
    </submittedName>
</protein>
<reference evidence="3" key="1">
    <citation type="journal article" date="2019" name="Int. J. Syst. Evol. Microbiol.">
        <title>The Global Catalogue of Microorganisms (GCM) 10K type strain sequencing project: providing services to taxonomists for standard genome sequencing and annotation.</title>
        <authorList>
            <consortium name="The Broad Institute Genomics Platform"/>
            <consortium name="The Broad Institute Genome Sequencing Center for Infectious Disease"/>
            <person name="Wu L."/>
            <person name="Ma J."/>
        </authorList>
    </citation>
    <scope>NUCLEOTIDE SEQUENCE [LARGE SCALE GENOMIC DNA]</scope>
    <source>
        <strain evidence="3">KCTC 22245</strain>
    </source>
</reference>
<name>A0ABV7ME63_9PROT</name>
<dbReference type="EMBL" id="JBHRVA010000003">
    <property type="protein sequence ID" value="MFC3303202.1"/>
    <property type="molecule type" value="Genomic_DNA"/>
</dbReference>
<organism evidence="2 3">
    <name type="scientific">Parvularcula lutaonensis</name>
    <dbReference type="NCBI Taxonomy" id="491923"/>
    <lineage>
        <taxon>Bacteria</taxon>
        <taxon>Pseudomonadati</taxon>
        <taxon>Pseudomonadota</taxon>
        <taxon>Alphaproteobacteria</taxon>
        <taxon>Parvularculales</taxon>
        <taxon>Parvularculaceae</taxon>
        <taxon>Parvularcula</taxon>
    </lineage>
</organism>
<comment type="caution">
    <text evidence="2">The sequence shown here is derived from an EMBL/GenBank/DDBJ whole genome shotgun (WGS) entry which is preliminary data.</text>
</comment>
<proteinExistence type="predicted"/>
<feature type="transmembrane region" description="Helical" evidence="1">
    <location>
        <begin position="20"/>
        <end position="40"/>
    </location>
</feature>
<evidence type="ECO:0000313" key="2">
    <source>
        <dbReference type="EMBL" id="MFC3303202.1"/>
    </source>
</evidence>
<dbReference type="RefSeq" id="WP_189575519.1">
    <property type="nucleotide sequence ID" value="NZ_BMXU01000002.1"/>
</dbReference>
<keyword evidence="1" id="KW-1133">Transmembrane helix</keyword>
<evidence type="ECO:0000313" key="3">
    <source>
        <dbReference type="Proteomes" id="UP001595607"/>
    </source>
</evidence>
<accession>A0ABV7ME63</accession>
<feature type="transmembrane region" description="Helical" evidence="1">
    <location>
        <begin position="61"/>
        <end position="86"/>
    </location>
</feature>
<evidence type="ECO:0000256" key="1">
    <source>
        <dbReference type="SAM" id="Phobius"/>
    </source>
</evidence>
<dbReference type="Proteomes" id="UP001595607">
    <property type="component" value="Unassembled WGS sequence"/>
</dbReference>
<sequence length="280" mass="30854">MTYGDGKRAYADRDYGPVNVIGFGLASALGIAAAVIVDLVQQREASALYVINRWVIEVTSMLGISSVPLYGVMLLLMAIGAISVVFTQPTTLRGAFAQGFGALAVLVTVAPADLGAPLEAPAEETRSPEMMNFDEAFAEPARIGGAQLVPVAVQRQGQYYQLRIKIDFPNGLKQDIDEMIRRNRLVGKLWNPETGKRYNIFRTSGAEIDYDESDGTLRIITKVAAADEEAELWILIEAEGYRITEERFVAKVGPNPIWTVDMQPSTTPLLVQRLRHSYRF</sequence>
<keyword evidence="1" id="KW-0472">Membrane</keyword>
<keyword evidence="1" id="KW-0812">Transmembrane</keyword>
<gene>
    <name evidence="2" type="ORF">ACFONP_10715</name>
</gene>
<keyword evidence="3" id="KW-1185">Reference proteome</keyword>